<feature type="transmembrane region" description="Helical" evidence="1">
    <location>
        <begin position="163"/>
        <end position="181"/>
    </location>
</feature>
<keyword evidence="1" id="KW-0472">Membrane</keyword>
<dbReference type="AlphaFoldDB" id="A0AAE3DPQ0"/>
<name>A0AAE3DPQ0_9FIRM</name>
<evidence type="ECO:0000313" key="4">
    <source>
        <dbReference type="Proteomes" id="UP001197875"/>
    </source>
</evidence>
<evidence type="ECO:0000256" key="1">
    <source>
        <dbReference type="SAM" id="Phobius"/>
    </source>
</evidence>
<dbReference type="Pfam" id="PF01569">
    <property type="entry name" value="PAP2"/>
    <property type="match status" value="1"/>
</dbReference>
<dbReference type="InterPro" id="IPR000326">
    <property type="entry name" value="PAP2/HPO"/>
</dbReference>
<evidence type="ECO:0000259" key="2">
    <source>
        <dbReference type="Pfam" id="PF01569"/>
    </source>
</evidence>
<comment type="caution">
    <text evidence="3">The sequence shown here is derived from an EMBL/GenBank/DDBJ whole genome shotgun (WGS) entry which is preliminary data.</text>
</comment>
<gene>
    <name evidence="3" type="ORF">LKD71_00680</name>
</gene>
<organism evidence="3 4">
    <name type="scientific">Fusicatenibacter faecihominis</name>
    <dbReference type="NCBI Taxonomy" id="2881276"/>
    <lineage>
        <taxon>Bacteria</taxon>
        <taxon>Bacillati</taxon>
        <taxon>Bacillota</taxon>
        <taxon>Clostridia</taxon>
        <taxon>Lachnospirales</taxon>
        <taxon>Lachnospiraceae</taxon>
        <taxon>Fusicatenibacter</taxon>
    </lineage>
</organism>
<feature type="transmembrane region" description="Helical" evidence="1">
    <location>
        <begin position="50"/>
        <end position="70"/>
    </location>
</feature>
<keyword evidence="1" id="KW-1133">Transmembrane helix</keyword>
<dbReference type="EMBL" id="JAJEPR010000001">
    <property type="protein sequence ID" value="MCC2188346.1"/>
    <property type="molecule type" value="Genomic_DNA"/>
</dbReference>
<feature type="transmembrane region" description="Helical" evidence="1">
    <location>
        <begin position="12"/>
        <end position="29"/>
    </location>
</feature>
<feature type="transmembrane region" description="Helical" evidence="1">
    <location>
        <begin position="82"/>
        <end position="103"/>
    </location>
</feature>
<dbReference type="SUPFAM" id="SSF48317">
    <property type="entry name" value="Acid phosphatase/Vanadium-dependent haloperoxidase"/>
    <property type="match status" value="1"/>
</dbReference>
<dbReference type="InterPro" id="IPR036938">
    <property type="entry name" value="PAP2/HPO_sf"/>
</dbReference>
<evidence type="ECO:0000313" key="3">
    <source>
        <dbReference type="EMBL" id="MCC2188346.1"/>
    </source>
</evidence>
<proteinExistence type="predicted"/>
<dbReference type="CDD" id="cd03386">
    <property type="entry name" value="PAP2_Aur1_like"/>
    <property type="match status" value="1"/>
</dbReference>
<feature type="transmembrane region" description="Helical" evidence="1">
    <location>
        <begin position="187"/>
        <end position="205"/>
    </location>
</feature>
<keyword evidence="1" id="KW-0812">Transmembrane</keyword>
<accession>A0AAE3DPQ0</accession>
<feature type="domain" description="Phosphatidic acid phosphatase type 2/haloperoxidase" evidence="2">
    <location>
        <begin position="87"/>
        <end position="208"/>
    </location>
</feature>
<dbReference type="RefSeq" id="WP_227613963.1">
    <property type="nucleotide sequence ID" value="NZ_JAJEPR010000001.1"/>
</dbReference>
<protein>
    <submittedName>
        <fullName evidence="3">Phosphatase PAP2 family protein</fullName>
    </submittedName>
</protein>
<dbReference type="Proteomes" id="UP001197875">
    <property type="component" value="Unassembled WGS sequence"/>
</dbReference>
<sequence length="218" mass="25992">MRKMNSSRWKDAGLVFAYMIFYLCFFNYLEHRTGVQVHMLQMRADYKIPFCEYFILPYLLWFPYVGLTAAYFTLFNDNRTEFYQFAVCMGIGMTLFLIVSYIFPNGQNLRPYTFARHNIFTELVKELYKVDTPTNVMPSLHVFNSVMCCTAIWESRSLRKNKLVRWGSWVLTLLIIAATMFLKQHTILDVVVALAMARICWFFMYRYKVQTVVEYEEV</sequence>
<reference evidence="3 4" key="1">
    <citation type="submission" date="2021-10" db="EMBL/GenBank/DDBJ databases">
        <title>Anaerobic single-cell dispensing facilitates the cultivation of human gut bacteria.</title>
        <authorList>
            <person name="Afrizal A."/>
        </authorList>
    </citation>
    <scope>NUCLEOTIDE SEQUENCE [LARGE SCALE GENOMIC DNA]</scope>
    <source>
        <strain evidence="3 4">CLA-AA-H277</strain>
    </source>
</reference>
<keyword evidence="4" id="KW-1185">Reference proteome</keyword>
<dbReference type="GO" id="GO:0016020">
    <property type="term" value="C:membrane"/>
    <property type="evidence" value="ECO:0007669"/>
    <property type="project" value="UniProtKB-SubCell"/>
</dbReference>